<dbReference type="AlphaFoldDB" id="A0A3S9P3C7"/>
<evidence type="ECO:0008006" key="3">
    <source>
        <dbReference type="Google" id="ProtNLM"/>
    </source>
</evidence>
<keyword evidence="2" id="KW-1185">Reference proteome</keyword>
<dbReference type="OrthoDB" id="1132102at2"/>
<dbReference type="KEGG" id="fll:EI427_10840"/>
<name>A0A3S9P3C7_9BACT</name>
<dbReference type="EMBL" id="CP034562">
    <property type="protein sequence ID" value="AZQ62716.1"/>
    <property type="molecule type" value="Genomic_DNA"/>
</dbReference>
<evidence type="ECO:0000313" key="2">
    <source>
        <dbReference type="Proteomes" id="UP000267268"/>
    </source>
</evidence>
<dbReference type="Proteomes" id="UP000267268">
    <property type="component" value="Chromosome 1"/>
</dbReference>
<protein>
    <recommendedName>
        <fullName evidence="3">Thiamine pyrophosphokinase</fullName>
    </recommendedName>
</protein>
<proteinExistence type="predicted"/>
<accession>A0A3S9P3C7</accession>
<evidence type="ECO:0000313" key="1">
    <source>
        <dbReference type="EMBL" id="AZQ62716.1"/>
    </source>
</evidence>
<reference evidence="1 2" key="1">
    <citation type="submission" date="2018-12" db="EMBL/GenBank/DDBJ databases">
        <title>Flammeovirga pectinis sp. nov., isolated from the gut of the Korean scallop, Patinopecten yessoensis.</title>
        <authorList>
            <person name="Bae J.-W."/>
            <person name="Jeong Y.-S."/>
            <person name="Kang W."/>
        </authorList>
    </citation>
    <scope>NUCLEOTIDE SEQUENCE [LARGE SCALE GENOMIC DNA]</scope>
    <source>
        <strain evidence="1 2">L12M1</strain>
    </source>
</reference>
<dbReference type="RefSeq" id="WP_126614493.1">
    <property type="nucleotide sequence ID" value="NZ_CP034562.1"/>
</dbReference>
<sequence length="195" mass="23055">MSSHHIVRDDQEPAVLVLHIDEANLEYIQSLLEWSPIVIAVEETLEKLLSMDIKVDWVLVRESYLEKARILMQNQVPYKLEILLHEELNDAFNWLKTEGHKAVNVILKEFSKEQESFFLKQDYLKTVVTFFENKRGIIAKQDKYEKWLKKGVSLLFKAERTENLNHTQGDIWEVKEDGMIIIDAQPPYFVFEYLT</sequence>
<organism evidence="1 2">
    <name type="scientific">Flammeovirga pectinis</name>
    <dbReference type="NCBI Taxonomy" id="2494373"/>
    <lineage>
        <taxon>Bacteria</taxon>
        <taxon>Pseudomonadati</taxon>
        <taxon>Bacteroidota</taxon>
        <taxon>Cytophagia</taxon>
        <taxon>Cytophagales</taxon>
        <taxon>Flammeovirgaceae</taxon>
        <taxon>Flammeovirga</taxon>
    </lineage>
</organism>
<gene>
    <name evidence="1" type="ORF">EI427_10840</name>
</gene>